<dbReference type="Proteomes" id="UP000184073">
    <property type="component" value="Unassembled WGS sequence"/>
</dbReference>
<dbReference type="InterPro" id="IPR001810">
    <property type="entry name" value="F-box_dom"/>
</dbReference>
<feature type="domain" description="F-box" evidence="2">
    <location>
        <begin position="43"/>
        <end position="67"/>
    </location>
</feature>
<dbReference type="AlphaFoldDB" id="A0A1L9Q4X0"/>
<dbReference type="Gene3D" id="1.20.1280.50">
    <property type="match status" value="1"/>
</dbReference>
<gene>
    <name evidence="3" type="ORF">ASPVEDRAFT_156381</name>
</gene>
<dbReference type="SUPFAM" id="SSF81383">
    <property type="entry name" value="F-box domain"/>
    <property type="match status" value="1"/>
</dbReference>
<dbReference type="Pfam" id="PF12937">
    <property type="entry name" value="F-box-like"/>
    <property type="match status" value="1"/>
</dbReference>
<dbReference type="EMBL" id="KV878141">
    <property type="protein sequence ID" value="OJJ08771.1"/>
    <property type="molecule type" value="Genomic_DNA"/>
</dbReference>
<dbReference type="GeneID" id="63724029"/>
<feature type="region of interest" description="Disordered" evidence="1">
    <location>
        <begin position="1"/>
        <end position="24"/>
    </location>
</feature>
<dbReference type="OrthoDB" id="4466386at2759"/>
<organism evidence="3 4">
    <name type="scientific">Aspergillus versicolor CBS 583.65</name>
    <dbReference type="NCBI Taxonomy" id="1036611"/>
    <lineage>
        <taxon>Eukaryota</taxon>
        <taxon>Fungi</taxon>
        <taxon>Dikarya</taxon>
        <taxon>Ascomycota</taxon>
        <taxon>Pezizomycotina</taxon>
        <taxon>Eurotiomycetes</taxon>
        <taxon>Eurotiomycetidae</taxon>
        <taxon>Eurotiales</taxon>
        <taxon>Aspergillaceae</taxon>
        <taxon>Aspergillus</taxon>
        <taxon>Aspergillus subgen. Nidulantes</taxon>
    </lineage>
</organism>
<dbReference type="VEuPathDB" id="FungiDB:ASPVEDRAFT_156381"/>
<proteinExistence type="predicted"/>
<evidence type="ECO:0000313" key="4">
    <source>
        <dbReference type="Proteomes" id="UP000184073"/>
    </source>
</evidence>
<feature type="compositionally biased region" description="Basic and acidic residues" evidence="1">
    <location>
        <begin position="1"/>
        <end position="15"/>
    </location>
</feature>
<evidence type="ECO:0000313" key="3">
    <source>
        <dbReference type="EMBL" id="OJJ08771.1"/>
    </source>
</evidence>
<dbReference type="InterPro" id="IPR036047">
    <property type="entry name" value="F-box-like_dom_sf"/>
</dbReference>
<reference evidence="4" key="1">
    <citation type="journal article" date="2017" name="Genome Biol.">
        <title>Comparative genomics reveals high biological diversity and specific adaptations in the industrially and medically important fungal genus Aspergillus.</title>
        <authorList>
            <person name="de Vries R.P."/>
            <person name="Riley R."/>
            <person name="Wiebenga A."/>
            <person name="Aguilar-Osorio G."/>
            <person name="Amillis S."/>
            <person name="Uchima C.A."/>
            <person name="Anderluh G."/>
            <person name="Asadollahi M."/>
            <person name="Askin M."/>
            <person name="Barry K."/>
            <person name="Battaglia E."/>
            <person name="Bayram O."/>
            <person name="Benocci T."/>
            <person name="Braus-Stromeyer S.A."/>
            <person name="Caldana C."/>
            <person name="Canovas D."/>
            <person name="Cerqueira G.C."/>
            <person name="Chen F."/>
            <person name="Chen W."/>
            <person name="Choi C."/>
            <person name="Clum A."/>
            <person name="Dos Santos R.A."/>
            <person name="Damasio A.R."/>
            <person name="Diallinas G."/>
            <person name="Emri T."/>
            <person name="Fekete E."/>
            <person name="Flipphi M."/>
            <person name="Freyberg S."/>
            <person name="Gallo A."/>
            <person name="Gournas C."/>
            <person name="Habgood R."/>
            <person name="Hainaut M."/>
            <person name="Harispe M.L."/>
            <person name="Henrissat B."/>
            <person name="Hilden K.S."/>
            <person name="Hope R."/>
            <person name="Hossain A."/>
            <person name="Karabika E."/>
            <person name="Karaffa L."/>
            <person name="Karanyi Z."/>
            <person name="Krasevec N."/>
            <person name="Kuo A."/>
            <person name="Kusch H."/>
            <person name="LaButti K."/>
            <person name="Lagendijk E.L."/>
            <person name="Lapidus A."/>
            <person name="Levasseur A."/>
            <person name="Lindquist E."/>
            <person name="Lipzen A."/>
            <person name="Logrieco A.F."/>
            <person name="MacCabe A."/>
            <person name="Maekelae M.R."/>
            <person name="Malavazi I."/>
            <person name="Melin P."/>
            <person name="Meyer V."/>
            <person name="Mielnichuk N."/>
            <person name="Miskei M."/>
            <person name="Molnar A.P."/>
            <person name="Mule G."/>
            <person name="Ngan C.Y."/>
            <person name="Orejas M."/>
            <person name="Orosz E."/>
            <person name="Ouedraogo J.P."/>
            <person name="Overkamp K.M."/>
            <person name="Park H.-S."/>
            <person name="Perrone G."/>
            <person name="Piumi F."/>
            <person name="Punt P.J."/>
            <person name="Ram A.F."/>
            <person name="Ramon A."/>
            <person name="Rauscher S."/>
            <person name="Record E."/>
            <person name="Riano-Pachon D.M."/>
            <person name="Robert V."/>
            <person name="Roehrig J."/>
            <person name="Ruller R."/>
            <person name="Salamov A."/>
            <person name="Salih N.S."/>
            <person name="Samson R.A."/>
            <person name="Sandor E."/>
            <person name="Sanguinetti M."/>
            <person name="Schuetze T."/>
            <person name="Sepcic K."/>
            <person name="Shelest E."/>
            <person name="Sherlock G."/>
            <person name="Sophianopoulou V."/>
            <person name="Squina F.M."/>
            <person name="Sun H."/>
            <person name="Susca A."/>
            <person name="Todd R.B."/>
            <person name="Tsang A."/>
            <person name="Unkles S.E."/>
            <person name="van de Wiele N."/>
            <person name="van Rossen-Uffink D."/>
            <person name="Oliveira J.V."/>
            <person name="Vesth T.C."/>
            <person name="Visser J."/>
            <person name="Yu J.-H."/>
            <person name="Zhou M."/>
            <person name="Andersen M.R."/>
            <person name="Archer D.B."/>
            <person name="Baker S.E."/>
            <person name="Benoit I."/>
            <person name="Brakhage A.A."/>
            <person name="Braus G.H."/>
            <person name="Fischer R."/>
            <person name="Frisvad J.C."/>
            <person name="Goldman G.H."/>
            <person name="Houbraken J."/>
            <person name="Oakley B."/>
            <person name="Pocsi I."/>
            <person name="Scazzocchio C."/>
            <person name="Seiboth B."/>
            <person name="vanKuyk P.A."/>
            <person name="Wortman J."/>
            <person name="Dyer P.S."/>
            <person name="Grigoriev I.V."/>
        </authorList>
    </citation>
    <scope>NUCLEOTIDE SEQUENCE [LARGE SCALE GENOMIC DNA]</scope>
    <source>
        <strain evidence="4">CBS 583.65</strain>
    </source>
</reference>
<sequence length="534" mass="60769">MPKRTITESRVETRSSRRRKTQKNETVYPDPVLGGLSWDCASMVFEYLELPDLARCEQVCRAWRAFVQEWMVARGYYLNLPERWRPDFGISQTMEEQVEMMKKSDLLVGHEKYNKITSGRVSGARAIRNAQCFEVNGDFAAWKVGKRLFGQRLGFQADGSPYRTRSWDIYRQCSISGETTVHVSPGGYIVARVSSHMGYLDQVVSISTGKRQWRGGSSAWERTTQWPGIRGISATRLYYVALEKGSSDKAYLLVHDLATGALLHRSYITDYRRLQKRLGGFLIRRLGDMEVLVTFCVSATDEMAPSPYFASVGNRTVVGFLVINPEDGSTLQIFEAPFCQDKYRWGDRHYVESRMIPSPEDEGDFAVVCQHLTAAHWVFKVERFSPNADWAFHRIGTDMITAGWANDMGAPDMLDPEVDPFNSLCLDVVLDCNVPRITAMEACCQSDLGNQEDIPRHAGVEVDRWFRSGKQTDIACAPKTKVDTGRRPLVIRSPEYRLRYAGANTLVVEPTRESLYGENHVHTLLDFAFRRTRL</sequence>
<dbReference type="RefSeq" id="XP_040674533.1">
    <property type="nucleotide sequence ID" value="XM_040808518.1"/>
</dbReference>
<accession>A0A1L9Q4X0</accession>
<name>A0A1L9Q4X0_ASPVE</name>
<evidence type="ECO:0000259" key="2">
    <source>
        <dbReference type="Pfam" id="PF12937"/>
    </source>
</evidence>
<protein>
    <recommendedName>
        <fullName evidence="2">F-box domain-containing protein</fullName>
    </recommendedName>
</protein>
<evidence type="ECO:0000256" key="1">
    <source>
        <dbReference type="SAM" id="MobiDB-lite"/>
    </source>
</evidence>
<keyword evidence="4" id="KW-1185">Reference proteome</keyword>